<protein>
    <submittedName>
        <fullName evidence="2">Uncharacterized protein</fullName>
    </submittedName>
</protein>
<comment type="caution">
    <text evidence="2">The sequence shown here is derived from an EMBL/GenBank/DDBJ whole genome shotgun (WGS) entry which is preliminary data.</text>
</comment>
<evidence type="ECO:0000256" key="1">
    <source>
        <dbReference type="SAM" id="MobiDB-lite"/>
    </source>
</evidence>
<feature type="region of interest" description="Disordered" evidence="1">
    <location>
        <begin position="71"/>
        <end position="136"/>
    </location>
</feature>
<accession>A0AAP0JEQ7</accession>
<sequence length="136" mass="15959">MHSLRFGDRICCFMGSSHSLNRFAAEDERSLCEGRWRKYWRLVLSFRRSREDMAQRNIGVSRERVYEQYSRTKRAAGTLDTRGRRKPQTTSYQKEKQKATEKKVARARSPRGDDVQDKTSQVDERDLRIGHDESGG</sequence>
<organism evidence="2 3">
    <name type="scientific">Stephania cephalantha</name>
    <dbReference type="NCBI Taxonomy" id="152367"/>
    <lineage>
        <taxon>Eukaryota</taxon>
        <taxon>Viridiplantae</taxon>
        <taxon>Streptophyta</taxon>
        <taxon>Embryophyta</taxon>
        <taxon>Tracheophyta</taxon>
        <taxon>Spermatophyta</taxon>
        <taxon>Magnoliopsida</taxon>
        <taxon>Ranunculales</taxon>
        <taxon>Menispermaceae</taxon>
        <taxon>Menispermoideae</taxon>
        <taxon>Cissampelideae</taxon>
        <taxon>Stephania</taxon>
    </lineage>
</organism>
<reference evidence="2 3" key="1">
    <citation type="submission" date="2024-01" db="EMBL/GenBank/DDBJ databases">
        <title>Genome assemblies of Stephania.</title>
        <authorList>
            <person name="Yang L."/>
        </authorList>
    </citation>
    <scope>NUCLEOTIDE SEQUENCE [LARGE SCALE GENOMIC DNA]</scope>
    <source>
        <strain evidence="2">JXDWG</strain>
        <tissue evidence="2">Leaf</tissue>
    </source>
</reference>
<dbReference type="EMBL" id="JBBNAG010000005">
    <property type="protein sequence ID" value="KAK9132704.1"/>
    <property type="molecule type" value="Genomic_DNA"/>
</dbReference>
<gene>
    <name evidence="2" type="ORF">Scep_012232</name>
</gene>
<evidence type="ECO:0000313" key="3">
    <source>
        <dbReference type="Proteomes" id="UP001419268"/>
    </source>
</evidence>
<feature type="compositionally biased region" description="Basic and acidic residues" evidence="1">
    <location>
        <begin position="93"/>
        <end position="136"/>
    </location>
</feature>
<name>A0AAP0JEQ7_9MAGN</name>
<dbReference type="Proteomes" id="UP001419268">
    <property type="component" value="Unassembled WGS sequence"/>
</dbReference>
<keyword evidence="3" id="KW-1185">Reference proteome</keyword>
<proteinExistence type="predicted"/>
<evidence type="ECO:0000313" key="2">
    <source>
        <dbReference type="EMBL" id="KAK9132704.1"/>
    </source>
</evidence>
<dbReference type="AlphaFoldDB" id="A0AAP0JEQ7"/>